<dbReference type="Proteomes" id="UP000254968">
    <property type="component" value="Unassembled WGS sequence"/>
</dbReference>
<name>A0A378I0F3_9GAMM</name>
<dbReference type="GO" id="GO:0016787">
    <property type="term" value="F:hydrolase activity"/>
    <property type="evidence" value="ECO:0007669"/>
    <property type="project" value="InterPro"/>
</dbReference>
<dbReference type="EMBL" id="UGNV01000001">
    <property type="protein sequence ID" value="STX28452.1"/>
    <property type="molecule type" value="Genomic_DNA"/>
</dbReference>
<evidence type="ECO:0000313" key="2">
    <source>
        <dbReference type="EMBL" id="STX28452.1"/>
    </source>
</evidence>
<dbReference type="SUPFAM" id="SSF52540">
    <property type="entry name" value="P-loop containing nucleoside triphosphate hydrolases"/>
    <property type="match status" value="1"/>
</dbReference>
<evidence type="ECO:0000313" key="3">
    <source>
        <dbReference type="Proteomes" id="UP000254968"/>
    </source>
</evidence>
<reference evidence="2 3" key="1">
    <citation type="submission" date="2018-06" db="EMBL/GenBank/DDBJ databases">
        <authorList>
            <consortium name="Pathogen Informatics"/>
            <person name="Doyle S."/>
        </authorList>
    </citation>
    <scope>NUCLEOTIDE SEQUENCE [LARGE SCALE GENOMIC DNA]</scope>
    <source>
        <strain evidence="2 3">NCTC13315</strain>
    </source>
</reference>
<proteinExistence type="predicted"/>
<dbReference type="Pfam" id="PF04851">
    <property type="entry name" value="ResIII"/>
    <property type="match status" value="1"/>
</dbReference>
<dbReference type="GO" id="GO:0005524">
    <property type="term" value="F:ATP binding"/>
    <property type="evidence" value="ECO:0007669"/>
    <property type="project" value="InterPro"/>
</dbReference>
<dbReference type="AlphaFoldDB" id="A0A378I0F3"/>
<dbReference type="InterPro" id="IPR006935">
    <property type="entry name" value="Helicase/UvrB_N"/>
</dbReference>
<keyword evidence="3" id="KW-1185">Reference proteome</keyword>
<feature type="domain" description="Helicase ATP-binding" evidence="1">
    <location>
        <begin position="137"/>
        <end position="311"/>
    </location>
</feature>
<dbReference type="REBASE" id="381967">
    <property type="entry name" value="Lbe13315ORF981P"/>
</dbReference>
<organism evidence="2 3">
    <name type="scientific">Legionella beliardensis</name>
    <dbReference type="NCBI Taxonomy" id="91822"/>
    <lineage>
        <taxon>Bacteria</taxon>
        <taxon>Pseudomonadati</taxon>
        <taxon>Pseudomonadota</taxon>
        <taxon>Gammaproteobacteria</taxon>
        <taxon>Legionellales</taxon>
        <taxon>Legionellaceae</taxon>
        <taxon>Legionella</taxon>
    </lineage>
</organism>
<evidence type="ECO:0000259" key="1">
    <source>
        <dbReference type="PROSITE" id="PS51192"/>
    </source>
</evidence>
<gene>
    <name evidence="2" type="ORF">NCTC13315_00982</name>
</gene>
<dbReference type="PROSITE" id="PS51192">
    <property type="entry name" value="HELICASE_ATP_BIND_1"/>
    <property type="match status" value="1"/>
</dbReference>
<accession>A0A378I0F3</accession>
<dbReference type="GO" id="GO:0003677">
    <property type="term" value="F:DNA binding"/>
    <property type="evidence" value="ECO:0007669"/>
    <property type="project" value="InterPro"/>
</dbReference>
<sequence>MEKIEPLELYAYATPSDLEKGRVKVGHTKIGGHRDRIRQQFGTSNAEYPEYILVGELPLGKRDHHVHAQLIKNGIRKVEHSPGKEFFYATFDDVKRAYNEIVYGSHRRDNYKLRDEQKQAVERAKKWFLKEYSDEVIRGATYPNRFLINAKMRFGKCFTSLHLAKALNAKRVLVVTYKPDVIGEWLDAVNEHVDFEGWVGIRAKAKSKISIDPCLDTHSDFHIYDNPILLCVSLQDLWIDKYGNTKERLQKIPRIRWDLIIFDEVHYGSRTERASYILNQLNYKYRLDLSGTPFKLIEFDDFCAQQVFTYSYIDEQEKKKEEIASDPQDIKEKIYRLMPNLNISAIEITEKDIAEQRDTFETDDIDFSLNKLFQTDEAGRFSFNDAVDHFIDGLTRSDHSARSISVFGKLAQKLNCPPKRHTVWWLRRVDSIKALINKLHVHPYFSNFVLIDASGSDTAKSENERIIVREKSKVEQAIKDVNNTPNKLGTITLTCGRFLTGVTIKEWDSILVLNDTQSAESYFQAIFRVQSRWISEKTHEIIKPTAWVFDFAISRCLTVTYDCASNIADQLASYEGTNSNDNNLDIITQKLCDTLDIKRFYEGDLVSTPTTAKDIFEVLNHEGSKIALARRITSDFLVNFAQLKFVDNRLLEILGKIKGYRTQNVADISAEKLVQIGIDAERLNEIKSDPNLASEVKEEIIEGFCERDEDKERKTYKRWYATQIKRLAICMADFIYMTYERETNISDVIETKSPQFFEVMTGISKDDFSELCNKGFIKTSPLNRIVREFKDQETTSLNPEEYILMNIIPLVSVGSLSRTNISDN</sequence>
<dbReference type="InterPro" id="IPR027417">
    <property type="entry name" value="P-loop_NTPase"/>
</dbReference>
<dbReference type="Gene3D" id="3.40.50.300">
    <property type="entry name" value="P-loop containing nucleotide triphosphate hydrolases"/>
    <property type="match status" value="1"/>
</dbReference>
<dbReference type="OrthoDB" id="9813673at2"/>
<dbReference type="RefSeq" id="WP_115302198.1">
    <property type="nucleotide sequence ID" value="NZ_CAAAHO010000001.1"/>
</dbReference>
<protein>
    <submittedName>
        <fullName evidence="2">Type III restriction enzyme, res subunit</fullName>
    </submittedName>
</protein>
<dbReference type="InterPro" id="IPR014001">
    <property type="entry name" value="Helicase_ATP-bd"/>
</dbReference>